<gene>
    <name evidence="5" type="primary">CEM1</name>
    <name evidence="5" type="ORF">IWQ62_005988</name>
</gene>
<dbReference type="InterPro" id="IPR018201">
    <property type="entry name" value="Ketoacyl_synth_AS"/>
</dbReference>
<feature type="non-terminal residue" evidence="5">
    <location>
        <position position="1"/>
    </location>
</feature>
<dbReference type="EC" id="2.3.1.41" evidence="2"/>
<comment type="similarity">
    <text evidence="1">Belongs to the thiolase-like superfamily. Beta-ketoacyl-ACP synthases family.</text>
</comment>
<evidence type="ECO:0000313" key="6">
    <source>
        <dbReference type="Proteomes" id="UP001150925"/>
    </source>
</evidence>
<dbReference type="NCBIfam" id="NF005589">
    <property type="entry name" value="PRK07314.1"/>
    <property type="match status" value="1"/>
</dbReference>
<dbReference type="CDD" id="cd00834">
    <property type="entry name" value="KAS_I_II"/>
    <property type="match status" value="1"/>
</dbReference>
<dbReference type="GO" id="GO:0006633">
    <property type="term" value="P:fatty acid biosynthetic process"/>
    <property type="evidence" value="ECO:0007669"/>
    <property type="project" value="InterPro"/>
</dbReference>
<dbReference type="Pfam" id="PF00109">
    <property type="entry name" value="ketoacyl-synt"/>
    <property type="match status" value="1"/>
</dbReference>
<organism evidence="5 6">
    <name type="scientific">Dispira parvispora</name>
    <dbReference type="NCBI Taxonomy" id="1520584"/>
    <lineage>
        <taxon>Eukaryota</taxon>
        <taxon>Fungi</taxon>
        <taxon>Fungi incertae sedis</taxon>
        <taxon>Zoopagomycota</taxon>
        <taxon>Kickxellomycotina</taxon>
        <taxon>Dimargaritomycetes</taxon>
        <taxon>Dimargaritales</taxon>
        <taxon>Dimargaritaceae</taxon>
        <taxon>Dispira</taxon>
    </lineage>
</organism>
<dbReference type="InterPro" id="IPR016039">
    <property type="entry name" value="Thiolase-like"/>
</dbReference>
<sequence length="347" mass="37161">MSALQTSRRVVVTGLGLVTPLGVGWKHVWRNLIEGQSGLVSLSSQSVANHQPNSDTSPSLRNPAYDYLPQFDKLPSTVAGLVPFGPFKEGRFDPAEWLNRGDERLMPLFTQYAIAAAEQALTDAQWKPTSVDDLCRTGVCIGSGIGSIQDMVQTTTTYQTHGARRVSPLFCPRILINMAAGHVSMRYGFQGPNHAASTACTTGAHSIGDASRFIMFGDADVIVAGGTEACVHPLAMAGFARARSLSSRFNDQPTEASRPFDPARDGFVIGEGSGIVVLEELEHARRRGAPIYAEVKGYGLSADAHHITAPPEDGRGAHLAMQRALRHAGLCPSDIEYINAHATSTPL</sequence>
<comment type="caution">
    <text evidence="5">The sequence shown here is derived from an EMBL/GenBank/DDBJ whole genome shotgun (WGS) entry which is preliminary data.</text>
</comment>
<name>A0A9W8AJB7_9FUNG</name>
<reference evidence="5" key="1">
    <citation type="submission" date="2022-07" db="EMBL/GenBank/DDBJ databases">
        <title>Phylogenomic reconstructions and comparative analyses of Kickxellomycotina fungi.</title>
        <authorList>
            <person name="Reynolds N.K."/>
            <person name="Stajich J.E."/>
            <person name="Barry K."/>
            <person name="Grigoriev I.V."/>
            <person name="Crous P."/>
            <person name="Smith M.E."/>
        </authorList>
    </citation>
    <scope>NUCLEOTIDE SEQUENCE</scope>
    <source>
        <strain evidence="5">RSA 1196</strain>
    </source>
</reference>
<dbReference type="InterPro" id="IPR014030">
    <property type="entry name" value="Ketoacyl_synth_N"/>
</dbReference>
<dbReference type="PANTHER" id="PTHR11712">
    <property type="entry name" value="POLYKETIDE SYNTHASE-RELATED"/>
    <property type="match status" value="1"/>
</dbReference>
<dbReference type="InterPro" id="IPR000794">
    <property type="entry name" value="Beta-ketoacyl_synthase"/>
</dbReference>
<dbReference type="PANTHER" id="PTHR11712:SF336">
    <property type="entry name" value="3-OXOACYL-[ACYL-CARRIER-PROTEIN] SYNTHASE, MITOCHONDRIAL"/>
    <property type="match status" value="1"/>
</dbReference>
<accession>A0A9W8AJB7</accession>
<dbReference type="Proteomes" id="UP001150925">
    <property type="component" value="Unassembled WGS sequence"/>
</dbReference>
<evidence type="ECO:0000256" key="3">
    <source>
        <dbReference type="ARBA" id="ARBA00022679"/>
    </source>
</evidence>
<dbReference type="GO" id="GO:0005739">
    <property type="term" value="C:mitochondrion"/>
    <property type="evidence" value="ECO:0007669"/>
    <property type="project" value="TreeGrafter"/>
</dbReference>
<dbReference type="Gene3D" id="3.40.47.10">
    <property type="match status" value="2"/>
</dbReference>
<evidence type="ECO:0000313" key="5">
    <source>
        <dbReference type="EMBL" id="KAJ1953444.1"/>
    </source>
</evidence>
<dbReference type="GO" id="GO:0004315">
    <property type="term" value="F:3-oxoacyl-[acyl-carrier-protein] synthase activity"/>
    <property type="evidence" value="ECO:0007669"/>
    <property type="project" value="UniProtKB-EC"/>
</dbReference>
<dbReference type="Pfam" id="PF02801">
    <property type="entry name" value="Ketoacyl-synt_C"/>
    <property type="match status" value="1"/>
</dbReference>
<dbReference type="SMART" id="SM00825">
    <property type="entry name" value="PKS_KS"/>
    <property type="match status" value="1"/>
</dbReference>
<evidence type="ECO:0000256" key="1">
    <source>
        <dbReference type="ARBA" id="ARBA00008467"/>
    </source>
</evidence>
<proteinExistence type="inferred from homology"/>
<dbReference type="InterPro" id="IPR020841">
    <property type="entry name" value="PKS_Beta-ketoAc_synthase_dom"/>
</dbReference>
<dbReference type="FunFam" id="3.40.47.10:FF:000024">
    <property type="entry name" value="3-oxoacyl-[acyl-carrier-protein] synthase, mitochondrial"/>
    <property type="match status" value="1"/>
</dbReference>
<dbReference type="OrthoDB" id="5334845at2759"/>
<dbReference type="EMBL" id="JANBPY010002870">
    <property type="protein sequence ID" value="KAJ1953444.1"/>
    <property type="molecule type" value="Genomic_DNA"/>
</dbReference>
<evidence type="ECO:0000256" key="2">
    <source>
        <dbReference type="ARBA" id="ARBA00013191"/>
    </source>
</evidence>
<dbReference type="PROSITE" id="PS52004">
    <property type="entry name" value="KS3_2"/>
    <property type="match status" value="1"/>
</dbReference>
<dbReference type="PROSITE" id="PS00606">
    <property type="entry name" value="KS3_1"/>
    <property type="match status" value="1"/>
</dbReference>
<evidence type="ECO:0000259" key="4">
    <source>
        <dbReference type="PROSITE" id="PS52004"/>
    </source>
</evidence>
<keyword evidence="6" id="KW-1185">Reference proteome</keyword>
<feature type="domain" description="Ketosynthase family 3 (KS3)" evidence="4">
    <location>
        <begin position="7"/>
        <end position="347"/>
    </location>
</feature>
<dbReference type="AlphaFoldDB" id="A0A9W8AJB7"/>
<keyword evidence="5" id="KW-0012">Acyltransferase</keyword>
<protein>
    <recommendedName>
        <fullName evidence="2">beta-ketoacyl-[acyl-carrier-protein] synthase I</fullName>
        <ecNumber evidence="2">2.3.1.41</ecNumber>
    </recommendedName>
</protein>
<keyword evidence="3 5" id="KW-0808">Transferase</keyword>
<dbReference type="SUPFAM" id="SSF53901">
    <property type="entry name" value="Thiolase-like"/>
    <property type="match status" value="2"/>
</dbReference>
<dbReference type="InterPro" id="IPR014031">
    <property type="entry name" value="Ketoacyl_synth_C"/>
</dbReference>